<sequence>MAQYKNLQLIAYRVPTDLPLPAGNECDLVSLKLCKGLGTDLSPHLEELETQSEDALSRVTRMIAVIDRAMQSKKVSQDPATLKVFMAPEFYFRPKAGGAARSYTETTRHLVVAILRRVFAQKSLMGWIFVPGTIVWNLKGQTFLDDLKLDANSTKPLNNISKQDIVINTAMVGIGGHGMTSYDKLHYSEADNIDSKYRALLNKEKKTQKDGNATIFDLNVIEPQRPLFSEYFELMRKRNKDQCVLGVGDNRWFGIEVCLDHELRVLKSAYAEFTQTWPNNPPRLDFQLLTACGMRIQPHNVTVGEGHFILRNDGISCLPFDWKTPYDPSEIQRVTKVDNNGVLETTTAQNEATKEAWARINDIVDRIVLSGDLKLDATGVNATLCKPVYDKYGTSIESLDVTTKPLDPWFPQQLAVYRPLQLANF</sequence>
<keyword evidence="4" id="KW-1185">Reference proteome</keyword>
<evidence type="ECO:0000313" key="3">
    <source>
        <dbReference type="Proteomes" id="UP000035579"/>
    </source>
</evidence>
<dbReference type="EMBL" id="QUMU01000017">
    <property type="protein sequence ID" value="REG23190.1"/>
    <property type="molecule type" value="Genomic_DNA"/>
</dbReference>
<evidence type="ECO:0000313" key="4">
    <source>
        <dbReference type="Proteomes" id="UP000256345"/>
    </source>
</evidence>
<protein>
    <submittedName>
        <fullName evidence="1">Uncharacterized protein</fullName>
    </submittedName>
</protein>
<reference evidence="2 4" key="2">
    <citation type="submission" date="2018-08" db="EMBL/GenBank/DDBJ databases">
        <title>Genomic Encyclopedia of Archaeal and Bacterial Type Strains, Phase II (KMG-II): from individual species to whole genera.</title>
        <authorList>
            <person name="Goeker M."/>
        </authorList>
    </citation>
    <scope>NUCLEOTIDE SEQUENCE [LARGE SCALE GENOMIC DNA]</scope>
    <source>
        <strain evidence="2 4">DSM 2261</strain>
    </source>
</reference>
<accession>A0AAC8Q823</accession>
<dbReference type="EMBL" id="CP011509">
    <property type="protein sequence ID" value="AKJ02644.1"/>
    <property type="molecule type" value="Genomic_DNA"/>
</dbReference>
<dbReference type="Proteomes" id="UP000035579">
    <property type="component" value="Chromosome"/>
</dbReference>
<gene>
    <name evidence="1" type="ORF">AA314_04270</name>
    <name evidence="2" type="ORF">ATI61_11733</name>
</gene>
<dbReference type="AlphaFoldDB" id="A0AAC8Q823"/>
<reference evidence="1 3" key="1">
    <citation type="submission" date="2015-05" db="EMBL/GenBank/DDBJ databases">
        <title>Genome assembly of Archangium gephyra DSM 2261.</title>
        <authorList>
            <person name="Sharma G."/>
            <person name="Subramanian S."/>
        </authorList>
    </citation>
    <scope>NUCLEOTIDE SEQUENCE [LARGE SCALE GENOMIC DNA]</scope>
    <source>
        <strain evidence="1 3">DSM 2261</strain>
    </source>
</reference>
<dbReference type="RefSeq" id="WP_047856917.1">
    <property type="nucleotide sequence ID" value="NZ_CP011509.1"/>
</dbReference>
<organism evidence="1 3">
    <name type="scientific">Archangium gephyra</name>
    <dbReference type="NCBI Taxonomy" id="48"/>
    <lineage>
        <taxon>Bacteria</taxon>
        <taxon>Pseudomonadati</taxon>
        <taxon>Myxococcota</taxon>
        <taxon>Myxococcia</taxon>
        <taxon>Myxococcales</taxon>
        <taxon>Cystobacterineae</taxon>
        <taxon>Archangiaceae</taxon>
        <taxon>Archangium</taxon>
    </lineage>
</organism>
<evidence type="ECO:0000313" key="1">
    <source>
        <dbReference type="EMBL" id="AKJ02644.1"/>
    </source>
</evidence>
<evidence type="ECO:0000313" key="2">
    <source>
        <dbReference type="EMBL" id="REG23190.1"/>
    </source>
</evidence>
<proteinExistence type="predicted"/>
<name>A0AAC8Q823_9BACT</name>
<dbReference type="KEGG" id="age:AA314_04270"/>
<dbReference type="Proteomes" id="UP000256345">
    <property type="component" value="Unassembled WGS sequence"/>
</dbReference>